<name>A0AAQ4D2D6_AMBAM</name>
<evidence type="ECO:0000313" key="5">
    <source>
        <dbReference type="EMBL" id="KAK8756626.1"/>
    </source>
</evidence>
<keyword evidence="3" id="KW-0472">Membrane</keyword>
<reference evidence="5 6" key="1">
    <citation type="journal article" date="2023" name="Arcadia Sci">
        <title>De novo assembly of a long-read Amblyomma americanum tick genome.</title>
        <authorList>
            <person name="Chou S."/>
            <person name="Poskanzer K.E."/>
            <person name="Rollins M."/>
            <person name="Thuy-Boun P.S."/>
        </authorList>
    </citation>
    <scope>NUCLEOTIDE SEQUENCE [LARGE SCALE GENOMIC DNA]</scope>
    <source>
        <strain evidence="5">F_SG_1</strain>
        <tissue evidence="5">Salivary glands</tissue>
    </source>
</reference>
<evidence type="ECO:0000259" key="4">
    <source>
        <dbReference type="Pfam" id="PF05649"/>
    </source>
</evidence>
<dbReference type="EMBL" id="JARKHS020036068">
    <property type="protein sequence ID" value="KAK8756626.1"/>
    <property type="molecule type" value="Genomic_DNA"/>
</dbReference>
<dbReference type="GO" id="GO:0016485">
    <property type="term" value="P:protein processing"/>
    <property type="evidence" value="ECO:0007669"/>
    <property type="project" value="TreeGrafter"/>
</dbReference>
<dbReference type="InterPro" id="IPR024079">
    <property type="entry name" value="MetalloPept_cat_dom_sf"/>
</dbReference>
<feature type="compositionally biased region" description="Polar residues" evidence="2">
    <location>
        <begin position="1"/>
        <end position="26"/>
    </location>
</feature>
<feature type="domain" description="Peptidase M13 N-terminal" evidence="4">
    <location>
        <begin position="115"/>
        <end position="459"/>
    </location>
</feature>
<dbReference type="SUPFAM" id="SSF55486">
    <property type="entry name" value="Metalloproteases ('zincins'), catalytic domain"/>
    <property type="match status" value="1"/>
</dbReference>
<dbReference type="InterPro" id="IPR000718">
    <property type="entry name" value="Peptidase_M13"/>
</dbReference>
<dbReference type="InterPro" id="IPR008753">
    <property type="entry name" value="Peptidase_M13_N"/>
</dbReference>
<protein>
    <recommendedName>
        <fullName evidence="4">Peptidase M13 N-terminal domain-containing protein</fullName>
    </recommendedName>
</protein>
<evidence type="ECO:0000256" key="2">
    <source>
        <dbReference type="SAM" id="MobiDB-lite"/>
    </source>
</evidence>
<comment type="caution">
    <text evidence="5">The sequence shown here is derived from an EMBL/GenBank/DDBJ whole genome shotgun (WGS) entry which is preliminary data.</text>
</comment>
<sequence length="702" mass="78555">MRNLPRHSTTSLVATSKSTTRHSVSNGGHEATSPNEDKDKRKKSLQSLTRETWRPGTKKALVVIAALTLTTCLGIFLIRMMYWVKFVAVSNFCTTDACHAYSKNLLESINKSVDPCQSFTQFVCGGWEQKHLSSVRETHIFDILDNLRRTARAMEIPVRGQSEAQRAAKLFLSCDDVLNGRSDQLRAVKRALESAGIVWPEQPSKADALHTLLHSSLVLGWGTLLDFVIVRSPHQDALVIKAGRALLLVIDHTRGFKTEAARVSYFTQLWGSFQRDHSGHGTVTVSYEDTVVIESLCMERLAKLYFTHERGSVLSQLEKVKDINGTRMTVNRWLTNLAILNITFPKGIHLTTTTSEYFGAVLDLWAELGEGRFHLLVSWCTVQVAALYANQELISNFYAHSPKMATTYHGIFCVSRTMYLSAHTLFSSYDADILQSDAGEDAQATILSVREAFRRRLMKWAYSDPNVTVVSNWSSLEAVFRNFAATNYTSPFGDFSDMTDSLADNWHKVTQLAGGATGTFAMPYLVYRLHYHVVLPDEQDFQLMPYALSFPLFHDELTAAINYGGLGAVVSRALGRLFIDAYETAGPALARRIEMVLNCVYGQAPTDEDTGVDTRAEAFGMSAVVDAYKNVDPPDQSVSGLEEYTGTQLFFIALCYHKCRGRAKRNLETVCDIPFKYFPEFAAAFRCDPRTSMHPLQRCGLF</sequence>
<keyword evidence="3" id="KW-1133">Transmembrane helix</keyword>
<dbReference type="GO" id="GO:0004222">
    <property type="term" value="F:metalloendopeptidase activity"/>
    <property type="evidence" value="ECO:0007669"/>
    <property type="project" value="InterPro"/>
</dbReference>
<dbReference type="Proteomes" id="UP001321473">
    <property type="component" value="Unassembled WGS sequence"/>
</dbReference>
<dbReference type="Pfam" id="PF05649">
    <property type="entry name" value="Peptidase_M13_N"/>
    <property type="match status" value="1"/>
</dbReference>
<feature type="transmembrane region" description="Helical" evidence="3">
    <location>
        <begin position="60"/>
        <end position="84"/>
    </location>
</feature>
<feature type="region of interest" description="Disordered" evidence="2">
    <location>
        <begin position="1"/>
        <end position="49"/>
    </location>
</feature>
<comment type="similarity">
    <text evidence="1">Belongs to the peptidase M13 family.</text>
</comment>
<accession>A0AAQ4D2D6</accession>
<evidence type="ECO:0000313" key="6">
    <source>
        <dbReference type="Proteomes" id="UP001321473"/>
    </source>
</evidence>
<dbReference type="PANTHER" id="PTHR11733:SF241">
    <property type="entry name" value="GH26575P-RELATED"/>
    <property type="match status" value="1"/>
</dbReference>
<evidence type="ECO:0000256" key="3">
    <source>
        <dbReference type="SAM" id="Phobius"/>
    </source>
</evidence>
<dbReference type="Gene3D" id="3.40.390.10">
    <property type="entry name" value="Collagenase (Catalytic Domain)"/>
    <property type="match status" value="2"/>
</dbReference>
<dbReference type="PANTHER" id="PTHR11733">
    <property type="entry name" value="ZINC METALLOPROTEASE FAMILY M13 NEPRILYSIN-RELATED"/>
    <property type="match status" value="1"/>
</dbReference>
<gene>
    <name evidence="5" type="ORF">V5799_000674</name>
</gene>
<dbReference type="AlphaFoldDB" id="A0AAQ4D2D6"/>
<keyword evidence="3" id="KW-0812">Transmembrane</keyword>
<evidence type="ECO:0000256" key="1">
    <source>
        <dbReference type="ARBA" id="ARBA00007357"/>
    </source>
</evidence>
<dbReference type="GO" id="GO:0005886">
    <property type="term" value="C:plasma membrane"/>
    <property type="evidence" value="ECO:0007669"/>
    <property type="project" value="TreeGrafter"/>
</dbReference>
<proteinExistence type="inferred from homology"/>
<dbReference type="PROSITE" id="PS51885">
    <property type="entry name" value="NEPRILYSIN"/>
    <property type="match status" value="1"/>
</dbReference>
<keyword evidence="6" id="KW-1185">Reference proteome</keyword>
<organism evidence="5 6">
    <name type="scientific">Amblyomma americanum</name>
    <name type="common">Lone star tick</name>
    <dbReference type="NCBI Taxonomy" id="6943"/>
    <lineage>
        <taxon>Eukaryota</taxon>
        <taxon>Metazoa</taxon>
        <taxon>Ecdysozoa</taxon>
        <taxon>Arthropoda</taxon>
        <taxon>Chelicerata</taxon>
        <taxon>Arachnida</taxon>
        <taxon>Acari</taxon>
        <taxon>Parasitiformes</taxon>
        <taxon>Ixodida</taxon>
        <taxon>Ixodoidea</taxon>
        <taxon>Ixodidae</taxon>
        <taxon>Amblyomminae</taxon>
        <taxon>Amblyomma</taxon>
    </lineage>
</organism>